<comment type="similarity">
    <text evidence="3">Belongs to the rad21 family.</text>
</comment>
<gene>
    <name evidence="17" type="ORF">AARE701A_LOCUS15380</name>
</gene>
<protein>
    <recommendedName>
        <fullName evidence="16">RRM domain-containing protein</fullName>
    </recommendedName>
</protein>
<dbReference type="InterPro" id="IPR039781">
    <property type="entry name" value="Rad21/Rec8-like"/>
</dbReference>
<comment type="subunit">
    <text evidence="13">Component of the cohesin complex.</text>
</comment>
<dbReference type="FunFam" id="3.30.70.330:FF:000329">
    <property type="entry name" value="splicing factor U2AF-associated protein 2"/>
    <property type="match status" value="1"/>
</dbReference>
<proteinExistence type="inferred from homology"/>
<keyword evidence="7" id="KW-0498">Mitosis</keyword>
<dbReference type="Pfam" id="PF14237">
    <property type="entry name" value="GYF_2"/>
    <property type="match status" value="1"/>
</dbReference>
<dbReference type="SUPFAM" id="SSF46785">
    <property type="entry name" value="Winged helix' DNA-binding domain"/>
    <property type="match status" value="1"/>
</dbReference>
<feature type="region of interest" description="Disordered" evidence="15">
    <location>
        <begin position="1214"/>
        <end position="1238"/>
    </location>
</feature>
<comment type="subcellular location">
    <subcellularLocation>
        <location evidence="1">Nucleus</location>
    </subcellularLocation>
</comment>
<dbReference type="GO" id="GO:0008278">
    <property type="term" value="C:cohesin complex"/>
    <property type="evidence" value="ECO:0007669"/>
    <property type="project" value="InterPro"/>
</dbReference>
<dbReference type="CDD" id="cd12281">
    <property type="entry name" value="RRM1_TatSF1_like"/>
    <property type="match status" value="1"/>
</dbReference>
<dbReference type="Gene3D" id="1.10.10.580">
    <property type="entry name" value="Structural maintenance of chromosome 1. Chain E"/>
    <property type="match status" value="1"/>
</dbReference>
<evidence type="ECO:0000256" key="14">
    <source>
        <dbReference type="PROSITE-ProRule" id="PRU00176"/>
    </source>
</evidence>
<dbReference type="Pfam" id="PF00076">
    <property type="entry name" value="RRM_1"/>
    <property type="match status" value="2"/>
</dbReference>
<keyword evidence="10" id="KW-0508">mRNA splicing</keyword>
<dbReference type="GO" id="GO:0003723">
    <property type="term" value="F:RNA binding"/>
    <property type="evidence" value="ECO:0007669"/>
    <property type="project" value="UniProtKB-UniRule"/>
</dbReference>
<keyword evidence="12" id="KW-0131">Cell cycle</keyword>
<keyword evidence="5" id="KW-0507">mRNA processing</keyword>
<dbReference type="FunFam" id="3.30.70.330:FF:000105">
    <property type="entry name" value="HIV Tat-specific factor 1 homolog"/>
    <property type="match status" value="1"/>
</dbReference>
<evidence type="ECO:0000259" key="16">
    <source>
        <dbReference type="PROSITE" id="PS50102"/>
    </source>
</evidence>
<comment type="similarity">
    <text evidence="2">Belongs to the HTATSF1 family.</text>
</comment>
<dbReference type="InterPro" id="IPR012677">
    <property type="entry name" value="Nucleotide-bd_a/b_plait_sf"/>
</dbReference>
<keyword evidence="4" id="KW-0132">Cell division</keyword>
<evidence type="ECO:0000256" key="7">
    <source>
        <dbReference type="ARBA" id="ARBA00022776"/>
    </source>
</evidence>
<feature type="compositionally biased region" description="Polar residues" evidence="15">
    <location>
        <begin position="95"/>
        <end position="114"/>
    </location>
</feature>
<keyword evidence="18" id="KW-1185">Reference proteome</keyword>
<dbReference type="CDD" id="cd12285">
    <property type="entry name" value="RRM3_RBM39_like"/>
    <property type="match status" value="1"/>
</dbReference>
<evidence type="ECO:0000256" key="5">
    <source>
        <dbReference type="ARBA" id="ARBA00022664"/>
    </source>
</evidence>
<dbReference type="GO" id="GO:0003682">
    <property type="term" value="F:chromatin binding"/>
    <property type="evidence" value="ECO:0007669"/>
    <property type="project" value="TreeGrafter"/>
</dbReference>
<evidence type="ECO:0000256" key="11">
    <source>
        <dbReference type="ARBA" id="ARBA00023242"/>
    </source>
</evidence>
<dbReference type="InterPro" id="IPR035979">
    <property type="entry name" value="RBD_domain_sf"/>
</dbReference>
<feature type="region of interest" description="Disordered" evidence="15">
    <location>
        <begin position="95"/>
        <end position="115"/>
    </location>
</feature>
<organism evidence="17 18">
    <name type="scientific">Arabidopsis arenosa</name>
    <name type="common">Sand rock-cress</name>
    <name type="synonym">Cardaminopsis arenosa</name>
    <dbReference type="NCBI Taxonomy" id="38785"/>
    <lineage>
        <taxon>Eukaryota</taxon>
        <taxon>Viridiplantae</taxon>
        <taxon>Streptophyta</taxon>
        <taxon>Embryophyta</taxon>
        <taxon>Tracheophyta</taxon>
        <taxon>Spermatophyta</taxon>
        <taxon>Magnoliopsida</taxon>
        <taxon>eudicotyledons</taxon>
        <taxon>Gunneridae</taxon>
        <taxon>Pentapetalae</taxon>
        <taxon>rosids</taxon>
        <taxon>malvids</taxon>
        <taxon>Brassicales</taxon>
        <taxon>Brassicaceae</taxon>
        <taxon>Camelineae</taxon>
        <taxon>Arabidopsis</taxon>
    </lineage>
</organism>
<evidence type="ECO:0000256" key="2">
    <source>
        <dbReference type="ARBA" id="ARBA00007747"/>
    </source>
</evidence>
<dbReference type="GO" id="GO:0000398">
    <property type="term" value="P:mRNA splicing, via spliceosome"/>
    <property type="evidence" value="ECO:0007669"/>
    <property type="project" value="InterPro"/>
</dbReference>
<dbReference type="GO" id="GO:0007062">
    <property type="term" value="P:sister chromatid cohesion"/>
    <property type="evidence" value="ECO:0007669"/>
    <property type="project" value="InterPro"/>
</dbReference>
<dbReference type="InterPro" id="IPR034392">
    <property type="entry name" value="TatSF1-like_RRM1"/>
</dbReference>
<evidence type="ECO:0000256" key="1">
    <source>
        <dbReference type="ARBA" id="ARBA00004123"/>
    </source>
</evidence>
<keyword evidence="9 14" id="KW-0694">RNA-binding</keyword>
<feature type="region of interest" description="Disordered" evidence="15">
    <location>
        <begin position="825"/>
        <end position="850"/>
    </location>
</feature>
<feature type="domain" description="RRM" evidence="16">
    <location>
        <begin position="276"/>
        <end position="362"/>
    </location>
</feature>
<evidence type="ECO:0000256" key="3">
    <source>
        <dbReference type="ARBA" id="ARBA00009870"/>
    </source>
</evidence>
<dbReference type="Proteomes" id="UP000682877">
    <property type="component" value="Chromosome 6"/>
</dbReference>
<evidence type="ECO:0000256" key="9">
    <source>
        <dbReference type="ARBA" id="ARBA00022884"/>
    </source>
</evidence>
<dbReference type="Pfam" id="PF04825">
    <property type="entry name" value="Rad21_Rec8_N"/>
    <property type="match status" value="1"/>
</dbReference>
<dbReference type="CDD" id="cd21793">
    <property type="entry name" value="Rad21_Rec8_M_AtSYN1-like"/>
    <property type="match status" value="1"/>
</dbReference>
<evidence type="ECO:0000256" key="6">
    <source>
        <dbReference type="ARBA" id="ARBA00022737"/>
    </source>
</evidence>
<evidence type="ECO:0000256" key="4">
    <source>
        <dbReference type="ARBA" id="ARBA00022618"/>
    </source>
</evidence>
<dbReference type="PANTHER" id="PTHR12585:SF69">
    <property type="entry name" value="FI11703P"/>
    <property type="match status" value="1"/>
</dbReference>
<evidence type="ECO:0000256" key="15">
    <source>
        <dbReference type="SAM" id="MobiDB-lite"/>
    </source>
</evidence>
<feature type="region of interest" description="Disordered" evidence="15">
    <location>
        <begin position="1013"/>
        <end position="1033"/>
    </location>
</feature>
<feature type="compositionally biased region" description="Basic and acidic residues" evidence="15">
    <location>
        <begin position="251"/>
        <end position="264"/>
    </location>
</feature>
<evidence type="ECO:0000313" key="17">
    <source>
        <dbReference type="EMBL" id="CAE6104264.1"/>
    </source>
</evidence>
<evidence type="ECO:0000256" key="8">
    <source>
        <dbReference type="ARBA" id="ARBA00022829"/>
    </source>
</evidence>
<dbReference type="Gene3D" id="3.30.70.330">
    <property type="match status" value="2"/>
</dbReference>
<dbReference type="InterPro" id="IPR036390">
    <property type="entry name" value="WH_DNA-bd_sf"/>
</dbReference>
<name>A0A8S2AHB4_ARAAE</name>
<dbReference type="InterPro" id="IPR025640">
    <property type="entry name" value="GYF_2"/>
</dbReference>
<feature type="region of interest" description="Disordered" evidence="15">
    <location>
        <begin position="222"/>
        <end position="268"/>
    </location>
</feature>
<feature type="region of interest" description="Disordered" evidence="15">
    <location>
        <begin position="130"/>
        <end position="170"/>
    </location>
</feature>
<dbReference type="FunFam" id="1.10.10.580:FF:000002">
    <property type="entry name" value="Sister chromatid cohesion 1 protein 4"/>
    <property type="match status" value="1"/>
</dbReference>
<feature type="compositionally biased region" description="Basic and acidic residues" evidence="15">
    <location>
        <begin position="827"/>
        <end position="847"/>
    </location>
</feature>
<dbReference type="PROSITE" id="PS50102">
    <property type="entry name" value="RRM"/>
    <property type="match status" value="1"/>
</dbReference>
<dbReference type="SMART" id="SM00360">
    <property type="entry name" value="RRM"/>
    <property type="match status" value="2"/>
</dbReference>
<keyword evidence="6" id="KW-0677">Repeat</keyword>
<sequence length="1579" mass="175411">MSESDNLQLPPSSTGATVAATDVGWYILGENQQNLGPYTFSELCDHFRNGYLLETTLVWAEGRSEWQPLSAIPELMSRISGAEIVYPAVGASGLRNGSNAGTEQEKQNYTVSASTEDEFEKWQREIKEAEEEAERLKNGSVSGTELVEDDHERASSPPEGEDEFTDDDGTKYKWDRARRVWVPQDDPPLGSVDPYGLEEMTFAKEDEVFPTINILDTSVDKKDAAKDDVAGKKEEDGSDETAEINSNGKRKLPEPETEKKEPNKPPDSWFELKVNPHIYVTGLPDDVTVEEVAEVFSKCGIIKEDETGKPRIKLYSDKGTGKLKGDALITYMKEPSVDLAIKILDGAPLRPADKLLMSVSRAKFEQKGERFITKQTDNKKKKKLKKVEQKLLGWGGTDDAKVSIPATVVLRYMFSPAELRTDEDLVAELEEDVKEESLKHGPFDSVKVCEHHPQGVVLVRFKDRRDAQKCIEAMNGRWYAKRQIHASLDDGSVNHATVRDFDLEAERLDQFSAELEADEVSARTLFKSSCVDLFELGEFHGFIWSRGRGMFYSQFILAKKGPLGTIWIAAHLERKLRKNQVADTDIGVSVDSILFPEAPIALRLSSHLLLGVVRIYSRKVNYLFDDCSEALLKVKQAFRSAAVDLPPEESTAPYHSITLPETFDLDDFELPDNEIFQGNYVDHHVSTREQITLQDTMDGVVYSTSQFGLDERFGDGDTSQAALDLDEAVFQDKDVIGSDDEGVPGNDHNAYLDAATPGIKDSMEGVSEAMPRDFNEEQVEDLAMNNEFIEDAQAPQTPGLVEVPNSSSVREQLACDDHMEVEDLNAEEGKKASGELDANEMHKRGEDLSSEYNAPESAVTPVEVDKSQIDENVNTQNEPEEERAEHVHVTSPCCSHITTEMEDPGQVMTEAGINVNNVVTDKSDAVPPLESSGEENRDHFAIATEVNQETDSSLQGDEQAYSRPDGQLNNAHVTDEQLGNLTGFTDSDLPAPEKVLAAPNRQGDGNDFMVESTPDKEDPGTCNDDAGNNNITGKKRTFTESTLTAESLNSVESVGLIQSKRTADSVPDDDDLLSSILVGKSSFLKMRPTPVLEPASTKRLRAAPRSTATKRKVLMDDPMVLHGDIIRQQLTNTEDIRRVRKKAPCTIPEIVMLQRQALEDGLLKEPIFTGMSVELVSLHNEPYDLRGIMIIENDDRHASVGVVEDNECSVTAVEENSAPQPHPNDSEEQPGTAHTHPQEEQIINQQEEMKDDNELAEKISDLEVLKDVNGAADEVNLVVSDDVSQMPSEEKLDRVEDLQVEESQENHDGEGGQDVCADLNEKSCTDVIEIAEGDIDSNPIFNEMDLKVEDELPHEDKKTDASAEVSEIGIDERTPCDNTVGSTETGCVETGDLSNMALENCNEPLVEANNDGLNPEIESYNKYEPHNEMSNEEAYMQSALDGEHTSRDGLMGDNDEMDTMEVGHDTGFLNVDDDEVDEDHEDDDIQYGDETRLLENSGWSSRTRAVAKYLQTLFDKEAENGKNVLVADKLLAGKTRKEASRMFFETLVLKTRDYIQVEQAKPYESIIIKPRPKLTKSIF</sequence>
<evidence type="ECO:0000256" key="13">
    <source>
        <dbReference type="ARBA" id="ARBA00064543"/>
    </source>
</evidence>
<dbReference type="InterPro" id="IPR006909">
    <property type="entry name" value="Rad21/Rec8_C_eu"/>
</dbReference>
<accession>A0A8S2AHB4</accession>
<dbReference type="GO" id="GO:0007059">
    <property type="term" value="P:chromosome segregation"/>
    <property type="evidence" value="ECO:0007669"/>
    <property type="project" value="UniProtKB-KW"/>
</dbReference>
<dbReference type="GO" id="GO:0005684">
    <property type="term" value="C:U2-type spliceosomal complex"/>
    <property type="evidence" value="ECO:0007669"/>
    <property type="project" value="UniProtKB-ARBA"/>
</dbReference>
<keyword evidence="8" id="KW-0159">Chromosome partition</keyword>
<dbReference type="Pfam" id="PF04824">
    <property type="entry name" value="Rad21_Rec8"/>
    <property type="match status" value="1"/>
</dbReference>
<dbReference type="EMBL" id="LR999456">
    <property type="protein sequence ID" value="CAE6104264.1"/>
    <property type="molecule type" value="Genomic_DNA"/>
</dbReference>
<dbReference type="PANTHER" id="PTHR12585">
    <property type="entry name" value="SCC1 / RAD21 FAMILY MEMBER"/>
    <property type="match status" value="1"/>
</dbReference>
<dbReference type="InterPro" id="IPR006910">
    <property type="entry name" value="Rad21_Rec8_N"/>
</dbReference>
<evidence type="ECO:0000313" key="18">
    <source>
        <dbReference type="Proteomes" id="UP000682877"/>
    </source>
</evidence>
<feature type="compositionally biased region" description="Basic and acidic residues" evidence="15">
    <location>
        <begin position="222"/>
        <end position="235"/>
    </location>
</feature>
<dbReference type="GO" id="GO:1990414">
    <property type="term" value="P:replication-born double-strand break repair via sister chromatid exchange"/>
    <property type="evidence" value="ECO:0007669"/>
    <property type="project" value="TreeGrafter"/>
</dbReference>
<dbReference type="InterPro" id="IPR023093">
    <property type="entry name" value="ScpA-like_C"/>
</dbReference>
<dbReference type="SUPFAM" id="SSF54928">
    <property type="entry name" value="RNA-binding domain, RBD"/>
    <property type="match status" value="1"/>
</dbReference>
<keyword evidence="11" id="KW-0539">Nucleus</keyword>
<dbReference type="InterPro" id="IPR000504">
    <property type="entry name" value="RRM_dom"/>
</dbReference>
<evidence type="ECO:0000256" key="12">
    <source>
        <dbReference type="ARBA" id="ARBA00023306"/>
    </source>
</evidence>
<reference evidence="17" key="1">
    <citation type="submission" date="2021-01" db="EMBL/GenBank/DDBJ databases">
        <authorList>
            <person name="Bezrukov I."/>
        </authorList>
    </citation>
    <scope>NUCLEOTIDE SEQUENCE</scope>
</reference>
<dbReference type="GO" id="GO:0051301">
    <property type="term" value="P:cell division"/>
    <property type="evidence" value="ECO:0007669"/>
    <property type="project" value="UniProtKB-KW"/>
</dbReference>
<evidence type="ECO:0000256" key="10">
    <source>
        <dbReference type="ARBA" id="ARBA00023187"/>
    </source>
</evidence>